<dbReference type="RefSeq" id="XP_026212634.1">
    <property type="nucleotide sequence ID" value="XM_026356849.1"/>
</dbReference>
<organism evidence="22 23">
    <name type="scientific">Anabas testudineus</name>
    <name type="common">Climbing perch</name>
    <name type="synonym">Anthias testudineus</name>
    <dbReference type="NCBI Taxonomy" id="64144"/>
    <lineage>
        <taxon>Eukaryota</taxon>
        <taxon>Metazoa</taxon>
        <taxon>Chordata</taxon>
        <taxon>Craniata</taxon>
        <taxon>Vertebrata</taxon>
        <taxon>Euteleostomi</taxon>
        <taxon>Actinopterygii</taxon>
        <taxon>Neopterygii</taxon>
        <taxon>Teleostei</taxon>
        <taxon>Neoteleostei</taxon>
        <taxon>Acanthomorphata</taxon>
        <taxon>Anabantaria</taxon>
        <taxon>Anabantiformes</taxon>
        <taxon>Anabantoidei</taxon>
        <taxon>Anabantidae</taxon>
        <taxon>Anabas</taxon>
    </lineage>
</organism>
<evidence type="ECO:0000256" key="2">
    <source>
        <dbReference type="ARBA" id="ARBA00022525"/>
    </source>
</evidence>
<reference evidence="22" key="1">
    <citation type="submission" date="2021-04" db="EMBL/GenBank/DDBJ databases">
        <authorList>
            <consortium name="Wellcome Sanger Institute Data Sharing"/>
        </authorList>
    </citation>
    <scope>NUCLEOTIDE SEQUENCE [LARGE SCALE GENOMIC DNA]</scope>
</reference>
<comment type="catalytic activity">
    <reaction evidence="12">
        <text>Preferential cleavage: Arg-|-Xaa, Lys-|-Xaa.</text>
        <dbReference type="EC" id="3.4.21.4"/>
    </reaction>
</comment>
<reference evidence="22" key="3">
    <citation type="submission" date="2025-09" db="UniProtKB">
        <authorList>
            <consortium name="Ensembl"/>
        </authorList>
    </citation>
    <scope>IDENTIFICATION</scope>
</reference>
<evidence type="ECO:0000259" key="21">
    <source>
        <dbReference type="PROSITE" id="PS50240"/>
    </source>
</evidence>
<dbReference type="InterPro" id="IPR000001">
    <property type="entry name" value="Kringle"/>
</dbReference>
<dbReference type="InterPro" id="IPR000742">
    <property type="entry name" value="EGF"/>
</dbReference>
<dbReference type="InterPro" id="IPR018056">
    <property type="entry name" value="Kringle_CS"/>
</dbReference>
<dbReference type="GO" id="GO:0004252">
    <property type="term" value="F:serine-type endopeptidase activity"/>
    <property type="evidence" value="ECO:0007669"/>
    <property type="project" value="UniProtKB-EC"/>
</dbReference>
<dbReference type="SUPFAM" id="SSF57196">
    <property type="entry name" value="EGF/Laminin"/>
    <property type="match status" value="1"/>
</dbReference>
<evidence type="ECO:0000256" key="1">
    <source>
        <dbReference type="ARBA" id="ARBA00004239"/>
    </source>
</evidence>
<dbReference type="GO" id="GO:0005615">
    <property type="term" value="C:extracellular space"/>
    <property type="evidence" value="ECO:0007669"/>
    <property type="project" value="TreeGrafter"/>
</dbReference>
<comment type="caution">
    <text evidence="14">Lacks conserved residue(s) required for the propagation of feature annotation.</text>
</comment>
<dbReference type="InterPro" id="IPR001881">
    <property type="entry name" value="EGF-like_Ca-bd_dom"/>
</dbReference>
<reference evidence="22" key="2">
    <citation type="submission" date="2025-08" db="UniProtKB">
        <authorList>
            <consortium name="Ensembl"/>
        </authorList>
    </citation>
    <scope>IDENTIFICATION</scope>
</reference>
<evidence type="ECO:0000256" key="5">
    <source>
        <dbReference type="ARBA" id="ARBA00022670"/>
    </source>
</evidence>
<protein>
    <recommendedName>
        <fullName evidence="13">trypsin</fullName>
        <ecNumber evidence="13">3.4.21.4</ecNumber>
    </recommendedName>
</protein>
<dbReference type="PROSITE" id="PS01186">
    <property type="entry name" value="EGF_2"/>
    <property type="match status" value="3"/>
</dbReference>
<dbReference type="PROSITE" id="PS50026">
    <property type="entry name" value="EGF_3"/>
    <property type="match status" value="2"/>
</dbReference>
<sequence length="664" mass="73536">MNSKILFLCVLFAVLLVPAELKEEKDKKKNREHQNHKQHNHEHSDHGHHEHSEHGHHEHSERGHQDHKHHGQEHHDHARPGPGSHNLGTLARMRGRYKDIIEDIFFKIIEKPGDDDDEEDHIKDWVSELQELAGQCTPNTCLNNGVCEQKGKRKFKCDCPKPYHGRRCEKGPQICKIGLCGRGECVLTSNPPFYECKCKEPFQPPDCKTVSVCEPNPCRNGGECIKDGNDFDCKCPQGYRGRFCHVGPDDCYVDNGESYRGNVSETDDGDECLYWSSHFVLVKGTSPFTADQDKDGLGVHNFCRNPDGDKKPWCFFRRGRKLLWDYCDVTKCPVPTSVPPTDIVPTVPKPTTARPPSPKPEPTADPKPTTVKPPITTMSPTVMPSQTTQPAPTVPSATTLPQQFSTCGKPQPVKAITRIFGGLKVTPGTLPWQVSLQMRPKTTSQQFKHICGGVLIASCWVLTAGHCILANKDMQVVIGGLTLNTAEETEQTLRVEEAIVHEGYRETTKAVYNDIALLRLRGTAGVCANETQFVKAACLPDVPLPDGTECTISGWGVTEQASYGTNHLLQANVLLINQEKCSEPAIYGSVLDNTMFCAGHLQGGVDSCQGDSGGPLTCNQNNTHTLYGLVSWGDECGRANKPGVYTRLTHFLNWIKSKTQTAFP</sequence>
<evidence type="ECO:0000256" key="16">
    <source>
        <dbReference type="RuleBase" id="RU363034"/>
    </source>
</evidence>
<dbReference type="InterPro" id="IPR001314">
    <property type="entry name" value="Peptidase_S1A"/>
</dbReference>
<dbReference type="Proteomes" id="UP000265040">
    <property type="component" value="Chromosome 15"/>
</dbReference>
<dbReference type="SMART" id="SM00181">
    <property type="entry name" value="EGF"/>
    <property type="match status" value="3"/>
</dbReference>
<keyword evidence="4 15" id="KW-0420">Kringle</keyword>
<evidence type="ECO:0000256" key="17">
    <source>
        <dbReference type="SAM" id="MobiDB-lite"/>
    </source>
</evidence>
<keyword evidence="7" id="KW-0677">Repeat</keyword>
<dbReference type="PROSITE" id="PS50240">
    <property type="entry name" value="TRYPSIN_DOM"/>
    <property type="match status" value="1"/>
</dbReference>
<dbReference type="PROSITE" id="PS50070">
    <property type="entry name" value="KRINGLE_2"/>
    <property type="match status" value="1"/>
</dbReference>
<dbReference type="PANTHER" id="PTHR24264">
    <property type="entry name" value="TRYPSIN-RELATED"/>
    <property type="match status" value="1"/>
</dbReference>
<dbReference type="GeneTree" id="ENSGT00940000157814"/>
<dbReference type="CTD" id="3026"/>
<accession>A0A7N6B961</accession>
<dbReference type="PROSITE" id="PS00134">
    <property type="entry name" value="TRYPSIN_HIS"/>
    <property type="match status" value="1"/>
</dbReference>
<dbReference type="OrthoDB" id="9937281at2759"/>
<dbReference type="Gene3D" id="2.10.25.10">
    <property type="entry name" value="Laminin"/>
    <property type="match status" value="2"/>
</dbReference>
<feature type="chain" id="PRO_5030933028" description="trypsin" evidence="18">
    <location>
        <begin position="22"/>
        <end position="664"/>
    </location>
</feature>
<evidence type="ECO:0000313" key="22">
    <source>
        <dbReference type="Ensembl" id="ENSATEP00000060338.1"/>
    </source>
</evidence>
<dbReference type="SUPFAM" id="SSF57440">
    <property type="entry name" value="Kringle-like"/>
    <property type="match status" value="1"/>
</dbReference>
<feature type="compositionally biased region" description="Basic and acidic residues" evidence="17">
    <location>
        <begin position="25"/>
        <end position="64"/>
    </location>
</feature>
<keyword evidence="9 16" id="KW-0720">Serine protease</keyword>
<dbReference type="SMART" id="SM00130">
    <property type="entry name" value="KR"/>
    <property type="match status" value="1"/>
</dbReference>
<evidence type="ECO:0000256" key="14">
    <source>
        <dbReference type="PROSITE-ProRule" id="PRU00076"/>
    </source>
</evidence>
<dbReference type="FunFam" id="2.10.25.10:FF:000321">
    <property type="entry name" value="Protein delta homolog 1"/>
    <property type="match status" value="1"/>
</dbReference>
<dbReference type="GO" id="GO:0005509">
    <property type="term" value="F:calcium ion binding"/>
    <property type="evidence" value="ECO:0007669"/>
    <property type="project" value="InterPro"/>
</dbReference>
<feature type="domain" description="EGF-like" evidence="19">
    <location>
        <begin position="209"/>
        <end position="245"/>
    </location>
</feature>
<dbReference type="SMART" id="SM00179">
    <property type="entry name" value="EGF_CA"/>
    <property type="match status" value="2"/>
</dbReference>
<evidence type="ECO:0000256" key="18">
    <source>
        <dbReference type="SAM" id="SignalP"/>
    </source>
</evidence>
<dbReference type="InParanoid" id="A0A7N6B961"/>
<dbReference type="PROSITE" id="PS00135">
    <property type="entry name" value="TRYPSIN_SER"/>
    <property type="match status" value="1"/>
</dbReference>
<evidence type="ECO:0000259" key="19">
    <source>
        <dbReference type="PROSITE" id="PS50026"/>
    </source>
</evidence>
<feature type="compositionally biased region" description="Pro residues" evidence="17">
    <location>
        <begin position="353"/>
        <end position="365"/>
    </location>
</feature>
<dbReference type="EC" id="3.4.21.4" evidence="13"/>
<feature type="disulfide bond" evidence="14">
    <location>
        <begin position="159"/>
        <end position="168"/>
    </location>
</feature>
<evidence type="ECO:0000259" key="20">
    <source>
        <dbReference type="PROSITE" id="PS50070"/>
    </source>
</evidence>
<feature type="region of interest" description="Disordered" evidence="17">
    <location>
        <begin position="25"/>
        <end position="89"/>
    </location>
</feature>
<dbReference type="InterPro" id="IPR018114">
    <property type="entry name" value="TRYPSIN_HIS"/>
</dbReference>
<keyword evidence="3 14" id="KW-0245">EGF-like domain</keyword>
<dbReference type="AlphaFoldDB" id="A0A7N6B961"/>
<dbReference type="CDD" id="cd00190">
    <property type="entry name" value="Tryp_SPc"/>
    <property type="match status" value="1"/>
</dbReference>
<feature type="region of interest" description="Disordered" evidence="17">
    <location>
        <begin position="342"/>
        <end position="406"/>
    </location>
</feature>
<dbReference type="PRINTS" id="PR00722">
    <property type="entry name" value="CHYMOTRYPSIN"/>
</dbReference>
<dbReference type="InterPro" id="IPR001254">
    <property type="entry name" value="Trypsin_dom"/>
</dbReference>
<keyword evidence="8 16" id="KW-0378">Hydrolase</keyword>
<evidence type="ECO:0000256" key="11">
    <source>
        <dbReference type="ARBA" id="ARBA00023180"/>
    </source>
</evidence>
<evidence type="ECO:0000256" key="3">
    <source>
        <dbReference type="ARBA" id="ARBA00022536"/>
    </source>
</evidence>
<dbReference type="InterPro" id="IPR013806">
    <property type="entry name" value="Kringle-like"/>
</dbReference>
<dbReference type="PANTHER" id="PTHR24264:SF40">
    <property type="entry name" value="HYALURONAN-BINDING PROTEIN 2"/>
    <property type="match status" value="1"/>
</dbReference>
<keyword evidence="5 16" id="KW-0645">Protease</keyword>
<dbReference type="Gene3D" id="2.40.10.10">
    <property type="entry name" value="Trypsin-like serine proteases"/>
    <property type="match status" value="1"/>
</dbReference>
<evidence type="ECO:0000256" key="10">
    <source>
        <dbReference type="ARBA" id="ARBA00023157"/>
    </source>
</evidence>
<dbReference type="InterPro" id="IPR043504">
    <property type="entry name" value="Peptidase_S1_PA_chymotrypsin"/>
</dbReference>
<name>A0A7N6B961_ANATE</name>
<proteinExistence type="predicted"/>
<keyword evidence="11" id="KW-0325">Glycoprotein</keyword>
<dbReference type="Gene3D" id="2.40.20.10">
    <property type="entry name" value="Plasminogen Kringle 4"/>
    <property type="match status" value="1"/>
</dbReference>
<dbReference type="SMART" id="SM00020">
    <property type="entry name" value="Tryp_SPc"/>
    <property type="match status" value="1"/>
</dbReference>
<dbReference type="GeneID" id="113159878"/>
<dbReference type="CDD" id="cd00054">
    <property type="entry name" value="EGF_CA"/>
    <property type="match status" value="2"/>
</dbReference>
<feature type="disulfide bond" evidence="14">
    <location>
        <begin position="235"/>
        <end position="244"/>
    </location>
</feature>
<feature type="domain" description="Kringle" evidence="20">
    <location>
        <begin position="250"/>
        <end position="332"/>
    </location>
</feature>
<evidence type="ECO:0000313" key="23">
    <source>
        <dbReference type="Proteomes" id="UP000265040"/>
    </source>
</evidence>
<dbReference type="PRINTS" id="PR00018">
    <property type="entry name" value="KRINGLE"/>
</dbReference>
<evidence type="ECO:0000256" key="9">
    <source>
        <dbReference type="ARBA" id="ARBA00022825"/>
    </source>
</evidence>
<dbReference type="Pfam" id="PF00089">
    <property type="entry name" value="Trypsin"/>
    <property type="match status" value="1"/>
</dbReference>
<dbReference type="FunFam" id="2.40.20.10:FF:000001">
    <property type="entry name" value="Urokinase-type plasminogen activator"/>
    <property type="match status" value="1"/>
</dbReference>
<dbReference type="InterPro" id="IPR038178">
    <property type="entry name" value="Kringle_sf"/>
</dbReference>
<feature type="signal peptide" evidence="18">
    <location>
        <begin position="1"/>
        <end position="21"/>
    </location>
</feature>
<feature type="domain" description="Peptidase S1" evidence="21">
    <location>
        <begin position="419"/>
        <end position="660"/>
    </location>
</feature>
<evidence type="ECO:0000256" key="13">
    <source>
        <dbReference type="ARBA" id="ARBA00038868"/>
    </source>
</evidence>
<evidence type="ECO:0000256" key="6">
    <source>
        <dbReference type="ARBA" id="ARBA00022729"/>
    </source>
</evidence>
<feature type="domain" description="EGF-like" evidence="19">
    <location>
        <begin position="132"/>
        <end position="169"/>
    </location>
</feature>
<dbReference type="PROSITE" id="PS00021">
    <property type="entry name" value="KRINGLE_1"/>
    <property type="match status" value="1"/>
</dbReference>
<evidence type="ECO:0000256" key="15">
    <source>
        <dbReference type="PROSITE-ProRule" id="PRU00121"/>
    </source>
</evidence>
<dbReference type="PROSITE" id="PS00022">
    <property type="entry name" value="EGF_1"/>
    <property type="match status" value="2"/>
</dbReference>
<dbReference type="CDD" id="cd00108">
    <property type="entry name" value="KR"/>
    <property type="match status" value="1"/>
</dbReference>
<dbReference type="Ensembl" id="ENSATET00000041915.2">
    <property type="protein sequence ID" value="ENSATEP00000060338.1"/>
    <property type="gene ID" value="ENSATEG00000013890.3"/>
</dbReference>
<feature type="compositionally biased region" description="Low complexity" evidence="17">
    <location>
        <begin position="366"/>
        <end position="377"/>
    </location>
</feature>
<dbReference type="SUPFAM" id="SSF50494">
    <property type="entry name" value="Trypsin-like serine proteases"/>
    <property type="match status" value="1"/>
</dbReference>
<evidence type="ECO:0000256" key="8">
    <source>
        <dbReference type="ARBA" id="ARBA00022801"/>
    </source>
</evidence>
<dbReference type="InterPro" id="IPR009003">
    <property type="entry name" value="Peptidase_S1_PA"/>
</dbReference>
<keyword evidence="10 14" id="KW-1015">Disulfide bond</keyword>
<keyword evidence="23" id="KW-1185">Reference proteome</keyword>
<evidence type="ECO:0000256" key="12">
    <source>
        <dbReference type="ARBA" id="ARBA00036320"/>
    </source>
</evidence>
<dbReference type="GO" id="GO:0006508">
    <property type="term" value="P:proteolysis"/>
    <property type="evidence" value="ECO:0007669"/>
    <property type="project" value="UniProtKB-KW"/>
</dbReference>
<feature type="compositionally biased region" description="Polar residues" evidence="17">
    <location>
        <begin position="378"/>
        <end position="406"/>
    </location>
</feature>
<evidence type="ECO:0000256" key="7">
    <source>
        <dbReference type="ARBA" id="ARBA00022737"/>
    </source>
</evidence>
<dbReference type="Pfam" id="PF00051">
    <property type="entry name" value="Kringle"/>
    <property type="match status" value="1"/>
</dbReference>
<dbReference type="FunCoup" id="A0A7N6B961">
    <property type="interactions" value="442"/>
</dbReference>
<evidence type="ECO:0000256" key="4">
    <source>
        <dbReference type="ARBA" id="ARBA00022572"/>
    </source>
</evidence>
<dbReference type="InterPro" id="IPR050127">
    <property type="entry name" value="Serine_Proteases_S1"/>
</dbReference>
<keyword evidence="6 18" id="KW-0732">Signal</keyword>
<dbReference type="FunFam" id="2.40.10.10:FF:000069">
    <property type="entry name" value="Hyaluronan-binding protein 2"/>
    <property type="match status" value="1"/>
</dbReference>
<keyword evidence="2" id="KW-0964">Secreted</keyword>
<comment type="subcellular location">
    <subcellularLocation>
        <location evidence="1">Secreted</location>
        <location evidence="1">Extracellular space</location>
    </subcellularLocation>
</comment>
<dbReference type="InterPro" id="IPR033116">
    <property type="entry name" value="TRYPSIN_SER"/>
</dbReference>
<dbReference type="Pfam" id="PF00008">
    <property type="entry name" value="EGF"/>
    <property type="match status" value="2"/>
</dbReference>